<proteinExistence type="predicted"/>
<gene>
    <name evidence="1" type="ORF">T4A_10116</name>
</gene>
<protein>
    <submittedName>
        <fullName evidence="1">Uncharacterized protein</fullName>
    </submittedName>
</protein>
<sequence>MSSAFTFNKFHERSVIIWFPGRPNGTISTITQLSPNSETVKYHLRCWQIFHKTKWHQIHHYSTFS</sequence>
<dbReference type="Proteomes" id="UP000054632">
    <property type="component" value="Unassembled WGS sequence"/>
</dbReference>
<accession>A0A0V1DK01</accession>
<reference evidence="1 2" key="1">
    <citation type="submission" date="2015-01" db="EMBL/GenBank/DDBJ databases">
        <title>Evolution of Trichinella species and genotypes.</title>
        <authorList>
            <person name="Korhonen P.K."/>
            <person name="Edoardo P."/>
            <person name="Giuseppe L.R."/>
            <person name="Gasser R.B."/>
        </authorList>
    </citation>
    <scope>NUCLEOTIDE SEQUENCE [LARGE SCALE GENOMIC DNA]</scope>
    <source>
        <strain evidence="1">ISS13</strain>
    </source>
</reference>
<evidence type="ECO:0000313" key="2">
    <source>
        <dbReference type="Proteomes" id="UP000054632"/>
    </source>
</evidence>
<evidence type="ECO:0000313" key="1">
    <source>
        <dbReference type="EMBL" id="KRY61948.1"/>
    </source>
</evidence>
<organism evidence="1 2">
    <name type="scientific">Trichinella pseudospiralis</name>
    <name type="common">Parasitic roundworm</name>
    <dbReference type="NCBI Taxonomy" id="6337"/>
    <lineage>
        <taxon>Eukaryota</taxon>
        <taxon>Metazoa</taxon>
        <taxon>Ecdysozoa</taxon>
        <taxon>Nematoda</taxon>
        <taxon>Enoplea</taxon>
        <taxon>Dorylaimia</taxon>
        <taxon>Trichinellida</taxon>
        <taxon>Trichinellidae</taxon>
        <taxon>Trichinella</taxon>
    </lineage>
</organism>
<comment type="caution">
    <text evidence="1">The sequence shown here is derived from an EMBL/GenBank/DDBJ whole genome shotgun (WGS) entry which is preliminary data.</text>
</comment>
<dbReference type="EMBL" id="JYDR01002883">
    <property type="protein sequence ID" value="KRY61948.1"/>
    <property type="molecule type" value="Genomic_DNA"/>
</dbReference>
<dbReference type="AlphaFoldDB" id="A0A0V1DK01"/>
<name>A0A0V1DK01_TRIPS</name>